<protein>
    <submittedName>
        <fullName evidence="7">Putative glycosidase</fullName>
    </submittedName>
</protein>
<comment type="caution">
    <text evidence="7">The sequence shown here is derived from an EMBL/GenBank/DDBJ whole genome shotgun (WGS) entry which is preliminary data.</text>
</comment>
<name>A0A0E9MUN5_9BACT</name>
<feature type="binding site" evidence="10">
    <location>
        <position position="343"/>
    </location>
    <ligand>
        <name>alpha-D-galactose</name>
        <dbReference type="ChEBI" id="CHEBI:28061"/>
        <label>2</label>
    </ligand>
</feature>
<dbReference type="STRING" id="1220578.FPE01S_01_01430"/>
<sequence>MMKPQLNFLKAWLLLLAMVAGGVSTLLAQQARQQSLHIPLLKGECWWGAAVNRAHDMPLQPGAFIQLNGDVSGNQAVPLLLSSAGRYVWSDQPFSVKREGDILSISFTGTGALYTASGGSLKDAWGEAAARFFPASGRLPDTSLFTAPQYNTWIELIYNQNQEDILRYARDIVANGFPPGVLMIDDNWFPYYGNFSFRKDRFPDAAGMISTLHGMGFKVMLWVCPFLSPDTEAFREALAKRIVLFDSKGSDTLQWQHAVDPAIVHWWNGYSAVLDGSNPDAVTWMREKLDGLQQQYGIDGFKFDAGDAEFYLGNILSREKIGANEQCERWGRIGLLYPMNEYRAMWKNGGQPLVERLRDKYHTWEDVRKLIPHASLAGLLGYSFVCPDMIGGGDFSSFLNNNKLDQELIVRSAQCHALMPMMQFSVAPWRVLDSSQLQAVKNAVALRRQMLPEIMKYTREAAVTGMPVLRSMEFVFPHQGFERVEDQFMLGDNYLVAPVLEKGSVRKIKLPKGRWQEIQSGKVYRGGETIELKVTLNTIPCFKRTT</sequence>
<evidence type="ECO:0000259" key="6">
    <source>
        <dbReference type="Pfam" id="PF21365"/>
    </source>
</evidence>
<dbReference type="PDB" id="8J51">
    <property type="method" value="X-ray"/>
    <property type="resolution" value="2.15 A"/>
    <property type="chains" value="A/B=29-546"/>
</dbReference>
<reference evidence="7 8" key="1">
    <citation type="submission" date="2015-04" db="EMBL/GenBank/DDBJ databases">
        <title>Whole genome shotgun sequence of Flavihumibacter petaseus NBRC 106054.</title>
        <authorList>
            <person name="Miyazawa S."/>
            <person name="Hosoyama A."/>
            <person name="Hashimoto M."/>
            <person name="Noguchi M."/>
            <person name="Tsuchikane K."/>
            <person name="Ohji S."/>
            <person name="Yamazoe A."/>
            <person name="Ichikawa N."/>
            <person name="Kimura A."/>
            <person name="Fujita N."/>
        </authorList>
    </citation>
    <scope>NUCLEOTIDE SEQUENCE [LARGE SCALE GENOMIC DNA]</scope>
    <source>
        <strain evidence="7 8">NBRC 106054</strain>
    </source>
</reference>
<feature type="binding site" evidence="10">
    <location>
        <position position="359"/>
    </location>
    <ligand>
        <name>alpha-D-galactose</name>
        <dbReference type="ChEBI" id="CHEBI:28061"/>
        <label>2</label>
    </ligand>
</feature>
<feature type="domain" description="Glycosyl hydrolase family 31 C-terminal" evidence="6">
    <location>
        <begin position="465"/>
        <end position="544"/>
    </location>
</feature>
<dbReference type="Gene3D" id="2.60.40.1180">
    <property type="entry name" value="Golgi alpha-mannosidase II"/>
    <property type="match status" value="1"/>
</dbReference>
<feature type="binding site" evidence="11">
    <location>
        <position position="356"/>
    </location>
    <ligand>
        <name>alpha-D-galactose</name>
        <dbReference type="ChEBI" id="CHEBI:28061"/>
        <label>1</label>
    </ligand>
</feature>
<feature type="binding site" evidence="11">
    <location>
        <position position="302"/>
    </location>
    <ligand>
        <name>alpha-D-galactose</name>
        <dbReference type="ChEBI" id="CHEBI:28061"/>
        <label>1</label>
    </ligand>
</feature>
<dbReference type="SUPFAM" id="SSF51445">
    <property type="entry name" value="(Trans)glycosidases"/>
    <property type="match status" value="1"/>
</dbReference>
<feature type="binding site" evidence="10">
    <location>
        <position position="356"/>
    </location>
    <ligand>
        <name>alpha-D-galactose</name>
        <dbReference type="ChEBI" id="CHEBI:28061"/>
        <label>2</label>
    </ligand>
</feature>
<feature type="binding site" evidence="11">
    <location>
        <position position="358"/>
    </location>
    <ligand>
        <name>beta-D-galactose</name>
        <dbReference type="ChEBI" id="CHEBI:27667"/>
        <label>2</label>
    </ligand>
</feature>
<keyword evidence="2 4" id="KW-0378">Hydrolase</keyword>
<evidence type="ECO:0007829" key="9">
    <source>
        <dbReference type="PDB" id="8J50"/>
    </source>
</evidence>
<evidence type="ECO:0007829" key="11">
    <source>
        <dbReference type="PDB" id="8J52"/>
    </source>
</evidence>
<feature type="binding site" evidence="10">
    <location>
        <position position="302"/>
    </location>
    <ligand>
        <name>alpha-D-galactose</name>
        <dbReference type="ChEBI" id="CHEBI:28061"/>
        <label>2</label>
    </ligand>
</feature>
<dbReference type="RefSeq" id="WP_072053931.1">
    <property type="nucleotide sequence ID" value="NZ_BBWV01000001.1"/>
</dbReference>
<feature type="binding site" evidence="10">
    <location>
        <position position="304"/>
    </location>
    <ligand>
        <name>beta-D-galactose</name>
        <dbReference type="ChEBI" id="CHEBI:27667"/>
        <label>1</label>
    </ligand>
</feature>
<evidence type="ECO:0000256" key="2">
    <source>
        <dbReference type="ARBA" id="ARBA00022801"/>
    </source>
</evidence>
<feature type="binding site" evidence="11">
    <location>
        <position position="359"/>
    </location>
    <ligand>
        <name>alpha-D-galactose</name>
        <dbReference type="ChEBI" id="CHEBI:28061"/>
        <label>1</label>
    </ligand>
</feature>
<dbReference type="SMR" id="A0A0E9MUN5"/>
<dbReference type="InterPro" id="IPR050985">
    <property type="entry name" value="Alpha-glycosidase_related"/>
</dbReference>
<organism evidence="7 8">
    <name type="scientific">Flavihumibacter petaseus NBRC 106054</name>
    <dbReference type="NCBI Taxonomy" id="1220578"/>
    <lineage>
        <taxon>Bacteria</taxon>
        <taxon>Pseudomonadati</taxon>
        <taxon>Bacteroidota</taxon>
        <taxon>Chitinophagia</taxon>
        <taxon>Chitinophagales</taxon>
        <taxon>Chitinophagaceae</taxon>
        <taxon>Flavihumibacter</taxon>
    </lineage>
</organism>
<feature type="domain" description="Glycoside hydrolase family 31 TIM barrel" evidence="5">
    <location>
        <begin position="359"/>
        <end position="454"/>
    </location>
</feature>
<dbReference type="GO" id="GO:0005975">
    <property type="term" value="P:carbohydrate metabolic process"/>
    <property type="evidence" value="ECO:0007669"/>
    <property type="project" value="InterPro"/>
</dbReference>
<feature type="domain" description="Glycoside hydrolase family 31 TIM barrel" evidence="5">
    <location>
        <begin position="158"/>
        <end position="315"/>
    </location>
</feature>
<dbReference type="InterPro" id="IPR000322">
    <property type="entry name" value="Glyco_hydro_31_TIM"/>
</dbReference>
<feature type="binding site" evidence="10">
    <location>
        <position position="302"/>
    </location>
    <ligand>
        <name>beta-D-galactose</name>
        <dbReference type="ChEBI" id="CHEBI:27667"/>
        <label>1</label>
    </ligand>
</feature>
<accession>A0A0E9MUN5</accession>
<keyword evidence="9 10" id="KW-0002">3D-structure</keyword>
<feature type="binding site" evidence="10">
    <location>
        <position position="267"/>
    </location>
    <ligand>
        <name>alpha-D-galactose</name>
        <dbReference type="ChEBI" id="CHEBI:28061"/>
        <label>2</label>
    </ligand>
</feature>
<feature type="binding site" evidence="10">
    <location>
        <position position="222"/>
    </location>
    <ligand>
        <name>alpha-D-galactose</name>
        <dbReference type="ChEBI" id="CHEBI:28061"/>
        <label>2</label>
    </ligand>
</feature>
<dbReference type="CDD" id="cd06592">
    <property type="entry name" value="GH31_NET37"/>
    <property type="match status" value="1"/>
</dbReference>
<dbReference type="PDB" id="8J52">
    <property type="method" value="X-ray"/>
    <property type="resolution" value="1.90 A"/>
    <property type="chains" value="A/B=29-546"/>
</dbReference>
<dbReference type="InterPro" id="IPR017853">
    <property type="entry name" value="GH"/>
</dbReference>
<feature type="binding site" evidence="11">
    <location>
        <position position="222"/>
    </location>
    <ligand>
        <name>alpha-D-galactose</name>
        <dbReference type="ChEBI" id="CHEBI:28061"/>
        <label>1</label>
    </ligand>
</feature>
<dbReference type="Proteomes" id="UP000033121">
    <property type="component" value="Unassembled WGS sequence"/>
</dbReference>
<gene>
    <name evidence="7" type="ORF">FPE01S_01_01430</name>
</gene>
<evidence type="ECO:0000256" key="4">
    <source>
        <dbReference type="RuleBase" id="RU361185"/>
    </source>
</evidence>
<keyword evidence="3 4" id="KW-0326">Glycosidase</keyword>
<dbReference type="InterPro" id="IPR013780">
    <property type="entry name" value="Glyco_hydro_b"/>
</dbReference>
<feature type="binding site" evidence="10">
    <location>
        <position position="356"/>
    </location>
    <ligand>
        <name>beta-D-galactose</name>
        <dbReference type="ChEBI" id="CHEBI:27667"/>
        <label>1</label>
    </ligand>
</feature>
<feature type="binding site" evidence="10">
    <location>
        <position position="267"/>
    </location>
    <ligand>
        <name>beta-D-galactose</name>
        <dbReference type="ChEBI" id="CHEBI:27667"/>
        <label>1</label>
    </ligand>
</feature>
<evidence type="ECO:0007829" key="10">
    <source>
        <dbReference type="PDB" id="8J51"/>
    </source>
</evidence>
<evidence type="ECO:0000256" key="3">
    <source>
        <dbReference type="ARBA" id="ARBA00023295"/>
    </source>
</evidence>
<dbReference type="InterPro" id="IPR048395">
    <property type="entry name" value="Glyco_hydro_31_C"/>
</dbReference>
<dbReference type="EMBL" id="BBWV01000001">
    <property type="protein sequence ID" value="GAO41131.1"/>
    <property type="molecule type" value="Genomic_DNA"/>
</dbReference>
<keyword evidence="8" id="KW-1185">Reference proteome</keyword>
<dbReference type="PDB" id="8J50">
    <property type="method" value="X-ray"/>
    <property type="resolution" value="1.90 A"/>
    <property type="chains" value="A/B=29-546"/>
</dbReference>
<dbReference type="Pfam" id="PF01055">
    <property type="entry name" value="Glyco_hydro_31_2nd"/>
    <property type="match status" value="2"/>
</dbReference>
<dbReference type="Pfam" id="PF21365">
    <property type="entry name" value="Glyco_hydro_31_3rd"/>
    <property type="match status" value="1"/>
</dbReference>
<feature type="binding site" evidence="10">
    <location>
        <position position="359"/>
    </location>
    <ligand>
        <name>beta-D-galactose</name>
        <dbReference type="ChEBI" id="CHEBI:27667"/>
        <label>1</label>
    </ligand>
</feature>
<dbReference type="GO" id="GO:0004553">
    <property type="term" value="F:hydrolase activity, hydrolyzing O-glycosyl compounds"/>
    <property type="evidence" value="ECO:0007669"/>
    <property type="project" value="InterPro"/>
</dbReference>
<feature type="binding site" evidence="11">
    <location>
        <position position="267"/>
    </location>
    <ligand>
        <name>alpha-D-galactose</name>
        <dbReference type="ChEBI" id="CHEBI:28061"/>
        <label>1</label>
    </ligand>
</feature>
<evidence type="ECO:0000313" key="7">
    <source>
        <dbReference type="EMBL" id="GAO41131.1"/>
    </source>
</evidence>
<dbReference type="SUPFAM" id="SSF51011">
    <property type="entry name" value="Glycosyl hydrolase domain"/>
    <property type="match status" value="1"/>
</dbReference>
<proteinExistence type="evidence at protein level"/>
<dbReference type="PANTHER" id="PTHR43053:SF4">
    <property type="entry name" value="MYOGENESIS-REGULATING GLYCOSIDASE"/>
    <property type="match status" value="1"/>
</dbReference>
<feature type="binding site" evidence="10">
    <location>
        <position position="222"/>
    </location>
    <ligand>
        <name>beta-D-galactose</name>
        <dbReference type="ChEBI" id="CHEBI:27667"/>
        <label>1</label>
    </ligand>
</feature>
<evidence type="ECO:0000313" key="8">
    <source>
        <dbReference type="Proteomes" id="UP000033121"/>
    </source>
</evidence>
<evidence type="ECO:0000259" key="5">
    <source>
        <dbReference type="Pfam" id="PF01055"/>
    </source>
</evidence>
<dbReference type="Gene3D" id="3.20.20.80">
    <property type="entry name" value="Glycosidases"/>
    <property type="match status" value="1"/>
</dbReference>
<dbReference type="PANTHER" id="PTHR43053">
    <property type="entry name" value="GLYCOSIDASE FAMILY 31"/>
    <property type="match status" value="1"/>
</dbReference>
<evidence type="ECO:0000256" key="1">
    <source>
        <dbReference type="ARBA" id="ARBA00007806"/>
    </source>
</evidence>
<dbReference type="AlphaFoldDB" id="A0A0E9MUN5"/>
<reference evidence="9 10" key="2">
    <citation type="journal article" date="2023" name="FEBS J.">
        <title>Structure-function analysis of bacterial GH31 alpha-galactosidases specific for alpha-(14)-galactobiose.</title>
        <authorList>
            <person name="Ikegaya M."/>
            <person name="Park E.Y."/>
            <person name="Miyazaki T."/>
        </authorList>
    </citation>
    <scope>X-RAY CRYSTALLOGRAPHY (1.90 ANGSTROMS) OF 6-6 AND 29-546 IN COMPLEX WITH ALPHA-D-GALACTOSE AND BETA-D-GALACTOSE</scope>
</reference>
<comment type="similarity">
    <text evidence="1 4">Belongs to the glycosyl hydrolase 31 family.</text>
</comment>